<dbReference type="PANTHER" id="PTHR24248">
    <property type="entry name" value="ADRENERGIC RECEPTOR-RELATED G-PROTEIN COUPLED RECEPTOR"/>
    <property type="match status" value="1"/>
</dbReference>
<comment type="similarity">
    <text evidence="2 10">Belongs to the G-protein coupled receptor 1 family.</text>
</comment>
<evidence type="ECO:0000256" key="3">
    <source>
        <dbReference type="ARBA" id="ARBA00022475"/>
    </source>
</evidence>
<dbReference type="PANTHER" id="PTHR24248:SF192">
    <property type="entry name" value="G-PROTEIN COUPLED RECEPTORS FAMILY 1 PROFILE DOMAIN-CONTAINING PROTEIN"/>
    <property type="match status" value="1"/>
</dbReference>
<evidence type="ECO:0000256" key="11">
    <source>
        <dbReference type="SAM" id="MobiDB-lite"/>
    </source>
</evidence>
<dbReference type="OrthoDB" id="10011551at2759"/>
<dbReference type="Pfam" id="PF00001">
    <property type="entry name" value="7tm_1"/>
    <property type="match status" value="1"/>
</dbReference>
<dbReference type="CDD" id="cd00637">
    <property type="entry name" value="7tm_classA_rhodopsin-like"/>
    <property type="match status" value="1"/>
</dbReference>
<dbReference type="RefSeq" id="XP_035773254.1">
    <property type="nucleotide sequence ID" value="XM_035917361.1"/>
</dbReference>
<feature type="transmembrane region" description="Helical" evidence="12">
    <location>
        <begin position="417"/>
        <end position="444"/>
    </location>
</feature>
<dbReference type="GO" id="GO:0004930">
    <property type="term" value="F:G protein-coupled receptor activity"/>
    <property type="evidence" value="ECO:0007669"/>
    <property type="project" value="UniProtKB-KW"/>
</dbReference>
<dbReference type="RefSeq" id="XP_035773248.1">
    <property type="nucleotide sequence ID" value="XM_035917355.1"/>
</dbReference>
<keyword evidence="8 10" id="KW-0675">Receptor</keyword>
<keyword evidence="9 10" id="KW-0807">Transducer</keyword>
<feature type="transmembrane region" description="Helical" evidence="12">
    <location>
        <begin position="213"/>
        <end position="235"/>
    </location>
</feature>
<keyword evidence="3" id="KW-1003">Cell membrane</keyword>
<dbReference type="RefSeq" id="XP_035773251.1">
    <property type="nucleotide sequence ID" value="XM_035917358.1"/>
</dbReference>
<name>A0A182FQ51_ANOAL</name>
<dbReference type="RefSeq" id="XP_035773249.1">
    <property type="nucleotide sequence ID" value="XM_035917356.1"/>
</dbReference>
<dbReference type="PRINTS" id="PR00237">
    <property type="entry name" value="GPCRRHODOPSN"/>
</dbReference>
<evidence type="ECO:0000313" key="15">
    <source>
        <dbReference type="Proteomes" id="UP000069272"/>
    </source>
</evidence>
<dbReference type="InterPro" id="IPR000276">
    <property type="entry name" value="GPCR_Rhodpsn"/>
</dbReference>
<keyword evidence="4 10" id="KW-0812">Transmembrane</keyword>
<dbReference type="GeneID" id="118456518"/>
<dbReference type="Gene3D" id="1.20.1070.10">
    <property type="entry name" value="Rhodopsin 7-helix transmembrane proteins"/>
    <property type="match status" value="1"/>
</dbReference>
<dbReference type="VEuPathDB" id="VectorBase:AALB008670"/>
<dbReference type="SUPFAM" id="SSF81321">
    <property type="entry name" value="Family A G protein-coupled receptor-like"/>
    <property type="match status" value="1"/>
</dbReference>
<dbReference type="STRING" id="7167.A0A182FQ51"/>
<keyword evidence="7 12" id="KW-0472">Membrane</keyword>
<dbReference type="RefSeq" id="XP_035773253.1">
    <property type="nucleotide sequence ID" value="XM_035917360.1"/>
</dbReference>
<feature type="region of interest" description="Disordered" evidence="11">
    <location>
        <begin position="334"/>
        <end position="370"/>
    </location>
</feature>
<evidence type="ECO:0000313" key="14">
    <source>
        <dbReference type="EnsemblMetazoa" id="AALB008670-PA"/>
    </source>
</evidence>
<dbReference type="RefSeq" id="XP_035773250.1">
    <property type="nucleotide sequence ID" value="XM_035917357.1"/>
</dbReference>
<dbReference type="AlphaFoldDB" id="A0A182FQ51"/>
<feature type="region of interest" description="Disordered" evidence="11">
    <location>
        <begin position="288"/>
        <end position="310"/>
    </location>
</feature>
<evidence type="ECO:0000256" key="8">
    <source>
        <dbReference type="ARBA" id="ARBA00023170"/>
    </source>
</evidence>
<evidence type="ECO:0000256" key="2">
    <source>
        <dbReference type="ARBA" id="ARBA00010663"/>
    </source>
</evidence>
<evidence type="ECO:0000256" key="4">
    <source>
        <dbReference type="ARBA" id="ARBA00022692"/>
    </source>
</evidence>
<feature type="domain" description="G-protein coupled receptors family 1 profile" evidence="13">
    <location>
        <begin position="72"/>
        <end position="441"/>
    </location>
</feature>
<dbReference type="PROSITE" id="PS50262">
    <property type="entry name" value="G_PROTEIN_RECEP_F1_2"/>
    <property type="match status" value="1"/>
</dbReference>
<evidence type="ECO:0000256" key="6">
    <source>
        <dbReference type="ARBA" id="ARBA00023040"/>
    </source>
</evidence>
<comment type="subcellular location">
    <subcellularLocation>
        <location evidence="1">Cell membrane</location>
        <topology evidence="1">Multi-pass membrane protein</topology>
    </subcellularLocation>
</comment>
<organism evidence="14 15">
    <name type="scientific">Anopheles albimanus</name>
    <name type="common">New world malaria mosquito</name>
    <dbReference type="NCBI Taxonomy" id="7167"/>
    <lineage>
        <taxon>Eukaryota</taxon>
        <taxon>Metazoa</taxon>
        <taxon>Ecdysozoa</taxon>
        <taxon>Arthropoda</taxon>
        <taxon>Hexapoda</taxon>
        <taxon>Insecta</taxon>
        <taxon>Pterygota</taxon>
        <taxon>Neoptera</taxon>
        <taxon>Endopterygota</taxon>
        <taxon>Diptera</taxon>
        <taxon>Nematocera</taxon>
        <taxon>Culicoidea</taxon>
        <taxon>Culicidae</taxon>
        <taxon>Anophelinae</taxon>
        <taxon>Anopheles</taxon>
    </lineage>
</organism>
<keyword evidence="6 10" id="KW-0297">G-protein coupled receptor</keyword>
<accession>A0A182FQ51</accession>
<keyword evidence="15" id="KW-1185">Reference proteome</keyword>
<evidence type="ECO:0000256" key="1">
    <source>
        <dbReference type="ARBA" id="ARBA00004651"/>
    </source>
</evidence>
<feature type="compositionally biased region" description="Low complexity" evidence="11">
    <location>
        <begin position="358"/>
        <end position="369"/>
    </location>
</feature>
<evidence type="ECO:0000256" key="12">
    <source>
        <dbReference type="SAM" id="Phobius"/>
    </source>
</evidence>
<reference evidence="14" key="2">
    <citation type="submission" date="2022-08" db="UniProtKB">
        <authorList>
            <consortium name="EnsemblMetazoa"/>
        </authorList>
    </citation>
    <scope>IDENTIFICATION</scope>
    <source>
        <strain evidence="14">STECLA/ALBI9_A</strain>
    </source>
</reference>
<sequence>MLKAQIKNYDDYERIRYFYYVRPPKRVDWWFDPMAPPTTTSDSVTTLSASEEATLLLYDIFIPLLGSVIILLNLIVVVSCVLLLRKGQQPYTTYMFLGNVAVSDLLTGFAVIYGQYAPYELRGEDNCALMIGLIVSASLVSVYSVGLIALDRYLYIVYGLQYQRYLTRTRARLLITATWLIGAVIGFLPAFGWRGDTDQGRTCWFIRLAPPPLVILTSVAGFLPILLVIILYSIILRKALRRVSQLKKASRELRGVQTGNLRLFRGGGGGAVAAASTGSLSVIPATTAATTPRPAASHSDTEQTVSEDERLRPAERAGGCLCFRWPRCRGCSCSPRRGAKRSKSALADPSEEGGNEPRTTTTTSRSTSSIRGPTKWKAVKVVMFTTGSFVVTWVPYFIASIMFVACDPVTQEELCRGLQFAIASPLAILGFANSLLNPIVYAWWHNGFRESMKKLGGRLSERLCCGGCRKRSPCCHRASSAEREGEQEETVGCCGGRCCRKSSRNATVAPASISMATTDTSVNRISITDAAVTPSSAVATTQPPTATNVANGRALQNGRRPVAVSSSSDDQEFSVTDDTDLELPVQRVTRL</sequence>
<feature type="transmembrane region" description="Helical" evidence="12">
    <location>
        <begin position="381"/>
        <end position="405"/>
    </location>
</feature>
<evidence type="ECO:0000256" key="5">
    <source>
        <dbReference type="ARBA" id="ARBA00022989"/>
    </source>
</evidence>
<dbReference type="GO" id="GO:0005886">
    <property type="term" value="C:plasma membrane"/>
    <property type="evidence" value="ECO:0007669"/>
    <property type="project" value="UniProtKB-SubCell"/>
</dbReference>
<dbReference type="VEuPathDB" id="VectorBase:AALB20_038530"/>
<dbReference type="InterPro" id="IPR017452">
    <property type="entry name" value="GPCR_Rhodpsn_7TM"/>
</dbReference>
<proteinExistence type="inferred from homology"/>
<dbReference type="Proteomes" id="UP000069272">
    <property type="component" value="Chromosome 2R"/>
</dbReference>
<evidence type="ECO:0000256" key="7">
    <source>
        <dbReference type="ARBA" id="ARBA00023136"/>
    </source>
</evidence>
<evidence type="ECO:0000256" key="9">
    <source>
        <dbReference type="ARBA" id="ARBA00023224"/>
    </source>
</evidence>
<protein>
    <recommendedName>
        <fullName evidence="13">G-protein coupled receptors family 1 profile domain-containing protein</fullName>
    </recommendedName>
</protein>
<feature type="compositionally biased region" description="Acidic residues" evidence="11">
    <location>
        <begin position="569"/>
        <end position="578"/>
    </location>
</feature>
<reference evidence="14 15" key="1">
    <citation type="journal article" date="2017" name="G3 (Bethesda)">
        <title>The Physical Genome Mapping of Anopheles albimanus Corrected Scaffold Misassemblies and Identified Interarm Rearrangements in Genus Anopheles.</title>
        <authorList>
            <person name="Artemov G.N."/>
            <person name="Peery A.N."/>
            <person name="Jiang X."/>
            <person name="Tu Z."/>
            <person name="Stegniy V.N."/>
            <person name="Sharakhova M.V."/>
            <person name="Sharakhov I.V."/>
        </authorList>
    </citation>
    <scope>NUCLEOTIDE SEQUENCE [LARGE SCALE GENOMIC DNA]</scope>
    <source>
        <strain evidence="14 15">ALBI9_A</strain>
    </source>
</reference>
<dbReference type="PROSITE" id="PS00237">
    <property type="entry name" value="G_PROTEIN_RECEP_F1_1"/>
    <property type="match status" value="1"/>
</dbReference>
<evidence type="ECO:0000256" key="10">
    <source>
        <dbReference type="RuleBase" id="RU000688"/>
    </source>
</evidence>
<dbReference type="EnsemblMetazoa" id="AALB008670-RA">
    <property type="protein sequence ID" value="AALB008670-PA"/>
    <property type="gene ID" value="AALB008670"/>
</dbReference>
<keyword evidence="5 12" id="KW-1133">Transmembrane helix</keyword>
<dbReference type="KEGG" id="aali:118456518"/>
<evidence type="ECO:0000259" key="13">
    <source>
        <dbReference type="PROSITE" id="PS50262"/>
    </source>
</evidence>
<feature type="transmembrane region" description="Helical" evidence="12">
    <location>
        <begin position="96"/>
        <end position="116"/>
    </location>
</feature>
<dbReference type="RefSeq" id="XP_035773252.1">
    <property type="nucleotide sequence ID" value="XM_035917359.1"/>
</dbReference>
<feature type="transmembrane region" description="Helical" evidence="12">
    <location>
        <begin position="128"/>
        <end position="150"/>
    </location>
</feature>
<feature type="transmembrane region" description="Helical" evidence="12">
    <location>
        <begin position="171"/>
        <end position="193"/>
    </location>
</feature>
<feature type="region of interest" description="Disordered" evidence="11">
    <location>
        <begin position="557"/>
        <end position="578"/>
    </location>
</feature>
<feature type="transmembrane region" description="Helical" evidence="12">
    <location>
        <begin position="60"/>
        <end position="84"/>
    </location>
</feature>